<sequence>MFKKIFLINDSGKNRLMAGRRRQKDEHVEDLWKNRLANEGCVETSGTAPHFLPLDSPLGCRKIVELI</sequence>
<dbReference type="EMBL" id="KI296463">
    <property type="protein sequence ID" value="ESA01427.1"/>
    <property type="molecule type" value="Genomic_DNA"/>
</dbReference>
<dbReference type="AlphaFoldDB" id="U9T258"/>
<proteinExistence type="predicted"/>
<protein>
    <submittedName>
        <fullName evidence="1">Uncharacterized protein</fullName>
    </submittedName>
</protein>
<organism evidence="1">
    <name type="scientific">Rhizophagus irregularis (strain DAOM 181602 / DAOM 197198 / MUCL 43194)</name>
    <name type="common">Arbuscular mycorrhizal fungus</name>
    <name type="synonym">Glomus intraradices</name>
    <dbReference type="NCBI Taxonomy" id="747089"/>
    <lineage>
        <taxon>Eukaryota</taxon>
        <taxon>Fungi</taxon>
        <taxon>Fungi incertae sedis</taxon>
        <taxon>Mucoromycota</taxon>
        <taxon>Glomeromycotina</taxon>
        <taxon>Glomeromycetes</taxon>
        <taxon>Glomerales</taxon>
        <taxon>Glomeraceae</taxon>
        <taxon>Rhizophagus</taxon>
    </lineage>
</organism>
<evidence type="ECO:0000313" key="1">
    <source>
        <dbReference type="EMBL" id="ESA01427.1"/>
    </source>
</evidence>
<gene>
    <name evidence="1" type="ORF">GLOINDRAFT_7510</name>
</gene>
<dbReference type="HOGENOM" id="CLU_2813708_0_0_1"/>
<reference evidence="1" key="1">
    <citation type="submission" date="2013-07" db="EMBL/GenBank/DDBJ databases">
        <title>The genome of an arbuscular mycorrhizal fungus provides insights into the evolution of the oldest plant symbiosis.</title>
        <authorList>
            <consortium name="DOE Joint Genome Institute"/>
            <person name="Tisserant E."/>
            <person name="Malbreil M."/>
            <person name="Kuo A."/>
            <person name="Kohler A."/>
            <person name="Symeonidi A."/>
            <person name="Balestrini R."/>
            <person name="Charron P."/>
            <person name="Duensing N."/>
            <person name="Frei-dit-Frey N."/>
            <person name="Gianinazzi-Pearson V."/>
            <person name="Gilbert B."/>
            <person name="Handa Y."/>
            <person name="Hijri M."/>
            <person name="Kaul R."/>
            <person name="Kawaguchi M."/>
            <person name="Krajinski F."/>
            <person name="Lammers P."/>
            <person name="Lapierre D."/>
            <person name="Masclaux F.G."/>
            <person name="Murat C."/>
            <person name="Morin E."/>
            <person name="Ndikumana S."/>
            <person name="Pagni M."/>
            <person name="Petitpierre D."/>
            <person name="Requena N."/>
            <person name="Rosikiewicz P."/>
            <person name="Riley R."/>
            <person name="Saito K."/>
            <person name="San Clemente H."/>
            <person name="Shapiro H."/>
            <person name="van Tuinen D."/>
            <person name="Becard G."/>
            <person name="Bonfante P."/>
            <person name="Paszkowski U."/>
            <person name="Shachar-Hill Y."/>
            <person name="Young J.P."/>
            <person name="Sanders I.R."/>
            <person name="Henrissat B."/>
            <person name="Rensing S.A."/>
            <person name="Grigoriev I.V."/>
            <person name="Corradi N."/>
            <person name="Roux C."/>
            <person name="Martin F."/>
        </authorList>
    </citation>
    <scope>NUCLEOTIDE SEQUENCE</scope>
    <source>
        <strain evidence="1">DAOM 197198</strain>
    </source>
</reference>
<name>U9T258_RHIID</name>
<accession>U9T258</accession>